<evidence type="ECO:0000256" key="2">
    <source>
        <dbReference type="ARBA" id="ARBA00022475"/>
    </source>
</evidence>
<dbReference type="PANTHER" id="PTHR40064">
    <property type="entry name" value="MEMBRANE PROTEIN-RELATED"/>
    <property type="match status" value="1"/>
</dbReference>
<evidence type="ECO:0000256" key="6">
    <source>
        <dbReference type="SAM" id="Coils"/>
    </source>
</evidence>
<keyword evidence="9" id="KW-1185">Reference proteome</keyword>
<organism evidence="8 9">
    <name type="scientific">Anaerobacillus alkaliphilus</name>
    <dbReference type="NCBI Taxonomy" id="1548597"/>
    <lineage>
        <taxon>Bacteria</taxon>
        <taxon>Bacillati</taxon>
        <taxon>Bacillota</taxon>
        <taxon>Bacilli</taxon>
        <taxon>Bacillales</taxon>
        <taxon>Bacillaceae</taxon>
        <taxon>Anaerobacillus</taxon>
    </lineage>
</organism>
<sequence length="341" mass="39291">MTFGPRILKTGIAVTVALYICSILNLDPPIFAGVAAILAIQPSIYRTWKQMIDQIITNTLGATLSLFFIYFFGENPITIGFVIMLVISLSLKLKMEKTIPLTLVTVLAIMSAAGSEDLFFTLERFIIIMIGTGAAMVVNIIVLPPKYQQNYFKQVQSTFQNMSLLLRTAISNELTEVSFNEHHKSLSKDIQKLEEQFQLFEEERTKLGKTKQLNAREIIVFKQMLKVLQEGEQIVENIEEHYFQSTTEEEDNLLFDSHLELLMKYHENLLLKYQGKIKPTSLENDVLEQSNNFFEQALRLYTQDKGSKQRLMIIVSSIMDYTFHLQRLDKLIHQYLKGKEE</sequence>
<comment type="caution">
    <text evidence="8">The sequence shown here is derived from an EMBL/GenBank/DDBJ whole genome shotgun (WGS) entry which is preliminary data.</text>
</comment>
<proteinExistence type="predicted"/>
<keyword evidence="2" id="KW-1003">Cell membrane</keyword>
<feature type="coiled-coil region" evidence="6">
    <location>
        <begin position="183"/>
        <end position="210"/>
    </location>
</feature>
<gene>
    <name evidence="8" type="ORF">DS745_22505</name>
</gene>
<feature type="transmembrane region" description="Helical" evidence="7">
    <location>
        <begin position="12"/>
        <end position="40"/>
    </location>
</feature>
<evidence type="ECO:0000256" key="3">
    <source>
        <dbReference type="ARBA" id="ARBA00022692"/>
    </source>
</evidence>
<evidence type="ECO:0000313" key="9">
    <source>
        <dbReference type="Proteomes" id="UP000290649"/>
    </source>
</evidence>
<feature type="transmembrane region" description="Helical" evidence="7">
    <location>
        <begin position="100"/>
        <end position="119"/>
    </location>
</feature>
<evidence type="ECO:0000313" key="8">
    <source>
        <dbReference type="EMBL" id="RXI96754.1"/>
    </source>
</evidence>
<keyword evidence="3 7" id="KW-0812">Transmembrane</keyword>
<name>A0A4Q0VNS2_9BACI</name>
<dbReference type="EMBL" id="QOUX01000047">
    <property type="protein sequence ID" value="RXI96754.1"/>
    <property type="molecule type" value="Genomic_DNA"/>
</dbReference>
<dbReference type="PANTHER" id="PTHR40064:SF1">
    <property type="entry name" value="MEMBRANE PROTEIN"/>
    <property type="match status" value="1"/>
</dbReference>
<feature type="transmembrane region" description="Helical" evidence="7">
    <location>
        <begin position="125"/>
        <end position="143"/>
    </location>
</feature>
<dbReference type="AlphaFoldDB" id="A0A4Q0VNS2"/>
<keyword evidence="4 7" id="KW-1133">Transmembrane helix</keyword>
<dbReference type="GO" id="GO:0005886">
    <property type="term" value="C:plasma membrane"/>
    <property type="evidence" value="ECO:0007669"/>
    <property type="project" value="UniProtKB-SubCell"/>
</dbReference>
<dbReference type="InterPro" id="IPR010343">
    <property type="entry name" value="ArAE_1"/>
</dbReference>
<feature type="transmembrane region" description="Helical" evidence="7">
    <location>
        <begin position="77"/>
        <end position="93"/>
    </location>
</feature>
<accession>A0A4Q0VNS2</accession>
<reference evidence="8 9" key="1">
    <citation type="journal article" date="2019" name="Int. J. Syst. Evol. Microbiol.">
        <title>Anaerobacillus alkaliphilus sp. nov., a novel alkaliphilic and moderately halophilic bacterium.</title>
        <authorList>
            <person name="Borsodi A.K."/>
            <person name="Aszalos J.M."/>
            <person name="Bihari P."/>
            <person name="Nagy I."/>
            <person name="Schumann P."/>
            <person name="Sproer C."/>
            <person name="Kovacs A.L."/>
            <person name="Boka K."/>
            <person name="Dobosy P."/>
            <person name="Ovari M."/>
            <person name="Szili-Kovacs T."/>
            <person name="Toth E."/>
        </authorList>
    </citation>
    <scope>NUCLEOTIDE SEQUENCE [LARGE SCALE GENOMIC DNA]</scope>
    <source>
        <strain evidence="8 9">B16-10</strain>
    </source>
</reference>
<evidence type="ECO:0000256" key="4">
    <source>
        <dbReference type="ARBA" id="ARBA00022989"/>
    </source>
</evidence>
<evidence type="ECO:0000256" key="1">
    <source>
        <dbReference type="ARBA" id="ARBA00004651"/>
    </source>
</evidence>
<dbReference type="Pfam" id="PF06081">
    <property type="entry name" value="ArAE_1"/>
    <property type="match status" value="1"/>
</dbReference>
<keyword evidence="5 7" id="KW-0472">Membrane</keyword>
<dbReference type="InterPro" id="IPR052984">
    <property type="entry name" value="UPF0421"/>
</dbReference>
<keyword evidence="6" id="KW-0175">Coiled coil</keyword>
<evidence type="ECO:0000256" key="7">
    <source>
        <dbReference type="SAM" id="Phobius"/>
    </source>
</evidence>
<dbReference type="OrthoDB" id="1653617at2"/>
<dbReference type="Proteomes" id="UP000290649">
    <property type="component" value="Unassembled WGS sequence"/>
</dbReference>
<evidence type="ECO:0000256" key="5">
    <source>
        <dbReference type="ARBA" id="ARBA00023136"/>
    </source>
</evidence>
<comment type="subcellular location">
    <subcellularLocation>
        <location evidence="1">Cell membrane</location>
        <topology evidence="1">Multi-pass membrane protein</topology>
    </subcellularLocation>
</comment>
<protein>
    <submittedName>
        <fullName evidence="8">Aromatic acid exporter family protein</fullName>
    </submittedName>
</protein>